<evidence type="ECO:0000256" key="2">
    <source>
        <dbReference type="ARBA" id="ARBA00022692"/>
    </source>
</evidence>
<keyword evidence="4 6" id="KW-0472">Membrane</keyword>
<dbReference type="PANTHER" id="PTHR23518:SF2">
    <property type="entry name" value="MAJOR FACILITATOR SUPERFAMILY TRANSPORTER"/>
    <property type="match status" value="1"/>
</dbReference>
<organism evidence="8 9">
    <name type="scientific">Arthrobacter mangrovi</name>
    <dbReference type="NCBI Taxonomy" id="2966350"/>
    <lineage>
        <taxon>Bacteria</taxon>
        <taxon>Bacillati</taxon>
        <taxon>Actinomycetota</taxon>
        <taxon>Actinomycetes</taxon>
        <taxon>Micrococcales</taxon>
        <taxon>Micrococcaceae</taxon>
        <taxon>Arthrobacter</taxon>
    </lineage>
</organism>
<feature type="transmembrane region" description="Helical" evidence="6">
    <location>
        <begin position="271"/>
        <end position="293"/>
    </location>
</feature>
<feature type="transmembrane region" description="Helical" evidence="6">
    <location>
        <begin position="138"/>
        <end position="159"/>
    </location>
</feature>
<dbReference type="InterPro" id="IPR020846">
    <property type="entry name" value="MFS_dom"/>
</dbReference>
<dbReference type="InterPro" id="IPR011701">
    <property type="entry name" value="MFS"/>
</dbReference>
<name>A0ABQ5MRC0_9MICC</name>
<evidence type="ECO:0000256" key="5">
    <source>
        <dbReference type="SAM" id="MobiDB-lite"/>
    </source>
</evidence>
<dbReference type="InterPro" id="IPR036259">
    <property type="entry name" value="MFS_trans_sf"/>
</dbReference>
<evidence type="ECO:0000256" key="6">
    <source>
        <dbReference type="SAM" id="Phobius"/>
    </source>
</evidence>
<evidence type="ECO:0000259" key="7">
    <source>
        <dbReference type="PROSITE" id="PS50850"/>
    </source>
</evidence>
<evidence type="ECO:0000256" key="4">
    <source>
        <dbReference type="ARBA" id="ARBA00023136"/>
    </source>
</evidence>
<evidence type="ECO:0000313" key="8">
    <source>
        <dbReference type="EMBL" id="GLB66503.1"/>
    </source>
</evidence>
<protein>
    <submittedName>
        <fullName evidence="8">MFS transporter</fullName>
    </submittedName>
</protein>
<feature type="transmembrane region" description="Helical" evidence="6">
    <location>
        <begin position="329"/>
        <end position="353"/>
    </location>
</feature>
<proteinExistence type="predicted"/>
<dbReference type="Proteomes" id="UP001209654">
    <property type="component" value="Unassembled WGS sequence"/>
</dbReference>
<evidence type="ECO:0000313" key="9">
    <source>
        <dbReference type="Proteomes" id="UP001209654"/>
    </source>
</evidence>
<comment type="subcellular location">
    <subcellularLocation>
        <location evidence="1">Cell membrane</location>
        <topology evidence="1">Multi-pass membrane protein</topology>
    </subcellularLocation>
</comment>
<feature type="transmembrane region" description="Helical" evidence="6">
    <location>
        <begin position="305"/>
        <end position="323"/>
    </location>
</feature>
<gene>
    <name evidence="8" type="ORF">AHIS1636_09420</name>
</gene>
<dbReference type="EMBL" id="BRVS01000004">
    <property type="protein sequence ID" value="GLB66503.1"/>
    <property type="molecule type" value="Genomic_DNA"/>
</dbReference>
<dbReference type="PANTHER" id="PTHR23518">
    <property type="entry name" value="C-METHYLTRANSFERASE"/>
    <property type="match status" value="1"/>
</dbReference>
<dbReference type="Pfam" id="PF07690">
    <property type="entry name" value="MFS_1"/>
    <property type="match status" value="1"/>
</dbReference>
<dbReference type="SUPFAM" id="SSF103473">
    <property type="entry name" value="MFS general substrate transporter"/>
    <property type="match status" value="1"/>
</dbReference>
<evidence type="ECO:0000256" key="1">
    <source>
        <dbReference type="ARBA" id="ARBA00004651"/>
    </source>
</evidence>
<accession>A0ABQ5MRC0</accession>
<feature type="transmembrane region" description="Helical" evidence="6">
    <location>
        <begin position="242"/>
        <end position="265"/>
    </location>
</feature>
<sequence>MPAAKAQKPALWLWVLIGAAILTQTALNLARPVISYKILALGGDAAAIGVVTAVYATLPVIAALWLGRVTDRLHSLRGMVVTGAALLAAAGLLLGFAPAIAWIGAASAVLGMGHLVFTIAGQSAIARYAPLDRMDSGFGWFTAAFSGGQLLGPLIAGLMLGGGQEAAGGHWMSDINMSLYLAAGIAAAAMPLMLGYAPGRARRPGKAAEPPPATADHNDGGGTRAGKPDSALSILRQPGVTWNMAASLALLSMIDILVAFLPLLAEEQGVAPVFVGILLAVRALASIISRVILYQLLNRWTRYQLLVASLAGAGFIIAAAPFLLDHLWIAGACLFAGGFLLGLGQPLTMTLISKAVRPESRGAALALRLLGNRIGQVVLPLAAGLVAAPLGPAGAIWFSCAVLAAAGGARYLPGVIKE</sequence>
<feature type="domain" description="Major facilitator superfamily (MFS) profile" evidence="7">
    <location>
        <begin position="1"/>
        <end position="418"/>
    </location>
</feature>
<dbReference type="PROSITE" id="PS50850">
    <property type="entry name" value="MFS"/>
    <property type="match status" value="1"/>
</dbReference>
<keyword evidence="3 6" id="KW-1133">Transmembrane helix</keyword>
<comment type="caution">
    <text evidence="8">The sequence shown here is derived from an EMBL/GenBank/DDBJ whole genome shotgun (WGS) entry which is preliminary data.</text>
</comment>
<feature type="region of interest" description="Disordered" evidence="5">
    <location>
        <begin position="203"/>
        <end position="226"/>
    </location>
</feature>
<feature type="transmembrane region" description="Helical" evidence="6">
    <location>
        <begin position="78"/>
        <end position="96"/>
    </location>
</feature>
<keyword evidence="2 6" id="KW-0812">Transmembrane</keyword>
<feature type="transmembrane region" description="Helical" evidence="6">
    <location>
        <begin position="46"/>
        <end position="66"/>
    </location>
</feature>
<feature type="transmembrane region" description="Helical" evidence="6">
    <location>
        <begin position="102"/>
        <end position="126"/>
    </location>
</feature>
<keyword evidence="9" id="KW-1185">Reference proteome</keyword>
<dbReference type="Gene3D" id="1.20.1250.20">
    <property type="entry name" value="MFS general substrate transporter like domains"/>
    <property type="match status" value="1"/>
</dbReference>
<feature type="transmembrane region" description="Helical" evidence="6">
    <location>
        <begin position="179"/>
        <end position="197"/>
    </location>
</feature>
<dbReference type="RefSeq" id="WP_264794656.1">
    <property type="nucleotide sequence ID" value="NZ_BRVS01000004.1"/>
</dbReference>
<feature type="transmembrane region" description="Helical" evidence="6">
    <location>
        <begin position="365"/>
        <end position="388"/>
    </location>
</feature>
<evidence type="ECO:0000256" key="3">
    <source>
        <dbReference type="ARBA" id="ARBA00022989"/>
    </source>
</evidence>
<reference evidence="8 9" key="1">
    <citation type="journal article" date="2023" name="Int. J. Syst. Evol. Microbiol.">
        <title>Arthrobacter mangrovi sp. nov., an actinobacterium isolated from the rhizosphere of a mangrove.</title>
        <authorList>
            <person name="Hamada M."/>
            <person name="Saitou S."/>
            <person name="Enomoto N."/>
            <person name="Nanri K."/>
            <person name="Hidaka K."/>
            <person name="Miura T."/>
            <person name="Tamura T."/>
        </authorList>
    </citation>
    <scope>NUCLEOTIDE SEQUENCE [LARGE SCALE GENOMIC DNA]</scope>
    <source>
        <strain evidence="8 9">NBRC 112813</strain>
    </source>
</reference>